<dbReference type="AlphaFoldDB" id="A0AAW4VSX7"/>
<gene>
    <name evidence="1" type="ORF">LJD69_07245</name>
</gene>
<protein>
    <submittedName>
        <fullName evidence="1">Uncharacterized protein</fullName>
    </submittedName>
</protein>
<reference evidence="1" key="1">
    <citation type="submission" date="2021-10" db="EMBL/GenBank/DDBJ databases">
        <title>Collection of gut derived symbiotic bacterial strains cultured from healthy donors.</title>
        <authorList>
            <person name="Lin H."/>
            <person name="Littmann E."/>
            <person name="Kohout C."/>
            <person name="Pamer E.G."/>
        </authorList>
    </citation>
    <scope>NUCLEOTIDE SEQUENCE</scope>
    <source>
        <strain evidence="1">DFI.4.48</strain>
    </source>
</reference>
<comment type="caution">
    <text evidence="1">The sequence shown here is derived from an EMBL/GenBank/DDBJ whole genome shotgun (WGS) entry which is preliminary data.</text>
</comment>
<evidence type="ECO:0000313" key="1">
    <source>
        <dbReference type="EMBL" id="MCB8610388.1"/>
    </source>
</evidence>
<organism evidence="1 2">
    <name type="scientific">Faecalibacillus faecis</name>
    <dbReference type="NCBI Taxonomy" id="1982628"/>
    <lineage>
        <taxon>Bacteria</taxon>
        <taxon>Bacillati</taxon>
        <taxon>Bacillota</taxon>
        <taxon>Erysipelotrichia</taxon>
        <taxon>Erysipelotrichales</taxon>
        <taxon>Coprobacillaceae</taxon>
        <taxon>Faecalibacillus</taxon>
    </lineage>
</organism>
<sequence length="118" mass="13301">MYADYEYYSKEYKGTLINENEENLLDEASDDIDDMVFGRIRGRGFDNLTEYQQKLIKKAVCAHAEFSKRYGAFINSPVSSYSIGKTSMSFNGEKINGIDTSSSVIKLLNRTGLTCLVP</sequence>
<dbReference type="EMBL" id="JAJDKZ010000017">
    <property type="protein sequence ID" value="MCB8610388.1"/>
    <property type="molecule type" value="Genomic_DNA"/>
</dbReference>
<dbReference type="Proteomes" id="UP001198439">
    <property type="component" value="Unassembled WGS sequence"/>
</dbReference>
<name>A0AAW4VSX7_9FIRM</name>
<accession>A0AAW4VSX7</accession>
<dbReference type="RefSeq" id="WP_227279597.1">
    <property type="nucleotide sequence ID" value="NZ_JAJDKR010000016.1"/>
</dbReference>
<evidence type="ECO:0000313" key="2">
    <source>
        <dbReference type="Proteomes" id="UP001198439"/>
    </source>
</evidence>
<proteinExistence type="predicted"/>